<dbReference type="Proteomes" id="UP000324209">
    <property type="component" value="Chromosome"/>
</dbReference>
<keyword evidence="1" id="KW-0472">Membrane</keyword>
<dbReference type="InterPro" id="IPR001036">
    <property type="entry name" value="Acrflvin-R"/>
</dbReference>
<reference evidence="2 3" key="1">
    <citation type="submission" date="2019-02" db="EMBL/GenBank/DDBJ databases">
        <title>Complete Genome Sequence and Methylome Analysis of free living Spirochaetas.</title>
        <authorList>
            <person name="Fomenkov A."/>
            <person name="Dubinina G."/>
            <person name="Leshcheva N."/>
            <person name="Mikheeva N."/>
            <person name="Grabovich M."/>
            <person name="Vincze T."/>
            <person name="Roberts R.J."/>
        </authorList>
    </citation>
    <scope>NUCLEOTIDE SEQUENCE [LARGE SCALE GENOMIC DNA]</scope>
    <source>
        <strain evidence="2 3">K2</strain>
    </source>
</reference>
<feature type="transmembrane region" description="Helical" evidence="1">
    <location>
        <begin position="523"/>
        <end position="544"/>
    </location>
</feature>
<gene>
    <name evidence="2" type="ORF">EXM22_04280</name>
</gene>
<dbReference type="Gene3D" id="1.20.1640.10">
    <property type="entry name" value="Multidrug efflux transporter AcrB transmembrane domain"/>
    <property type="match status" value="2"/>
</dbReference>
<feature type="transmembrane region" description="Helical" evidence="1">
    <location>
        <begin position="113"/>
        <end position="139"/>
    </location>
</feature>
<dbReference type="InterPro" id="IPR027463">
    <property type="entry name" value="AcrB_DN_DC_subdom"/>
</dbReference>
<dbReference type="Pfam" id="PF00873">
    <property type="entry name" value="ACR_tran"/>
    <property type="match status" value="2"/>
</dbReference>
<dbReference type="Gene3D" id="3.30.70.1430">
    <property type="entry name" value="Multidrug efflux transporter AcrB pore domain"/>
    <property type="match status" value="1"/>
</dbReference>
<dbReference type="GO" id="GO:0042910">
    <property type="term" value="F:xenobiotic transmembrane transporter activity"/>
    <property type="evidence" value="ECO:0007669"/>
    <property type="project" value="TreeGrafter"/>
</dbReference>
<dbReference type="PRINTS" id="PR00702">
    <property type="entry name" value="ACRIFLAVINRP"/>
</dbReference>
<dbReference type="PANTHER" id="PTHR32063">
    <property type="match status" value="1"/>
</dbReference>
<feature type="transmembrane region" description="Helical" evidence="1">
    <location>
        <begin position="168"/>
        <end position="188"/>
    </location>
</feature>
<evidence type="ECO:0000313" key="3">
    <source>
        <dbReference type="Proteomes" id="UP000324209"/>
    </source>
</evidence>
<feature type="transmembrane region" description="Helical" evidence="1">
    <location>
        <begin position="565"/>
        <end position="585"/>
    </location>
</feature>
<protein>
    <submittedName>
        <fullName evidence="2">Efflux RND transporter permease subunit</fullName>
    </submittedName>
</protein>
<dbReference type="PANTHER" id="PTHR32063:SF24">
    <property type="entry name" value="CATION EFFLUX SYSTEM (ACRB_ACRD_ACRF FAMILY)"/>
    <property type="match status" value="1"/>
</dbReference>
<feature type="transmembrane region" description="Helical" evidence="1">
    <location>
        <begin position="471"/>
        <end position="489"/>
    </location>
</feature>
<evidence type="ECO:0000313" key="2">
    <source>
        <dbReference type="EMBL" id="QEN07240.1"/>
    </source>
</evidence>
<accession>A0A5C1QJS2</accession>
<evidence type="ECO:0000256" key="1">
    <source>
        <dbReference type="SAM" id="Phobius"/>
    </source>
</evidence>
<dbReference type="GO" id="GO:0005886">
    <property type="term" value="C:plasma membrane"/>
    <property type="evidence" value="ECO:0007669"/>
    <property type="project" value="TreeGrafter"/>
</dbReference>
<dbReference type="SUPFAM" id="SSF82866">
    <property type="entry name" value="Multidrug efflux transporter AcrB transmembrane domain"/>
    <property type="match status" value="2"/>
</dbReference>
<feature type="transmembrane region" description="Helical" evidence="1">
    <location>
        <begin position="597"/>
        <end position="618"/>
    </location>
</feature>
<feature type="transmembrane region" description="Helical" evidence="1">
    <location>
        <begin position="81"/>
        <end position="101"/>
    </location>
</feature>
<dbReference type="Gene3D" id="3.30.2090.10">
    <property type="entry name" value="Multidrug efflux transporter AcrB TolC docking domain, DN and DC subdomains"/>
    <property type="match status" value="1"/>
</dbReference>
<sequence>MGTGSRNSRSLCTLQNSVHSPDHILEYSGHTGLCIFFYAPTQDFAEHTLFNGHGGQRRTHCRQHIVVLEEINQPEGKVTTILRALLTSALTTIIVFLPPLFVPGITSVLFHDLIVTILLTVILTLPVSLSFTPACFSLLCEPQKKEKCKTEDQRVYKKIITLAVKKTGLLWIFICLLIVITVLLFHSLPLEILPDENSEKGILSMTLDRDMDFETVQKAAQEKIRTLMTNHRIKQLYLESGFDVDRLKGRSEAGRSLHDLNIHIQFDSEVDERGFKKSLSSGEYYQAEQSMFESLLRGDMDIDSLLLCQERELLEDYTLEEGFEDRKNSHLTVFQFMADEESLNASGLAGMDLLKTLSADIQGSIAGEIRLSNDHEKTPVLLRASTEYRSTRDDLAQIGIKNETSRIRLEQLGKIVQKTNSAELYRLNRLYMRPILAIQPGLDETEMKGLKDALPTDIKMNETIHREEGQLMRLYLFALVLMFLVLGIQSGSIPKALLLFCSIPLSLPGSFGILKLFNQSLNLYSFMGLLILQGTIVNGAILLVSSYKSESLAPVLTSSVKRIRPISATALTTIAALVPIIITSFKSGDSQLSMPLAVLGGMIPGAVLTMFLIPVLYIRCFKKHD</sequence>
<dbReference type="Gene3D" id="3.30.70.1440">
    <property type="entry name" value="Multidrug efflux transporter AcrB pore domain"/>
    <property type="match status" value="1"/>
</dbReference>
<keyword evidence="1" id="KW-1133">Transmembrane helix</keyword>
<organism evidence="2 3">
    <name type="scientific">Oceanispirochaeta crateris</name>
    <dbReference type="NCBI Taxonomy" id="2518645"/>
    <lineage>
        <taxon>Bacteria</taxon>
        <taxon>Pseudomonadati</taxon>
        <taxon>Spirochaetota</taxon>
        <taxon>Spirochaetia</taxon>
        <taxon>Spirochaetales</taxon>
        <taxon>Spirochaetaceae</taxon>
        <taxon>Oceanispirochaeta</taxon>
    </lineage>
</organism>
<name>A0A5C1QJS2_9SPIO</name>
<dbReference type="AlphaFoldDB" id="A0A5C1QJS2"/>
<dbReference type="OrthoDB" id="9758234at2"/>
<dbReference type="EMBL" id="CP036150">
    <property type="protein sequence ID" value="QEN07240.1"/>
    <property type="molecule type" value="Genomic_DNA"/>
</dbReference>
<proteinExistence type="predicted"/>
<keyword evidence="3" id="KW-1185">Reference proteome</keyword>
<keyword evidence="1" id="KW-0812">Transmembrane</keyword>
<feature type="transmembrane region" description="Helical" evidence="1">
    <location>
        <begin position="496"/>
        <end position="517"/>
    </location>
</feature>
<dbReference type="KEGG" id="ock:EXM22_04280"/>